<dbReference type="EMBL" id="KQ983082">
    <property type="protein sequence ID" value="KYQ47727.1"/>
    <property type="molecule type" value="Genomic_DNA"/>
</dbReference>
<protein>
    <submittedName>
        <fullName evidence="5">Leucine-rich repeat-containing protein 23</fullName>
    </submittedName>
</protein>
<dbReference type="PANTHER" id="PTHR46652">
    <property type="entry name" value="LEUCINE-RICH REPEAT AND IQ DOMAIN-CONTAINING PROTEIN 1-RELATED"/>
    <property type="match status" value="1"/>
</dbReference>
<dbReference type="SMART" id="SM00365">
    <property type="entry name" value="LRR_SD22"/>
    <property type="match status" value="4"/>
</dbReference>
<dbReference type="SUPFAM" id="SSF52058">
    <property type="entry name" value="L domain-like"/>
    <property type="match status" value="1"/>
</dbReference>
<sequence length="415" mass="48035">MSNRGRIQSENELSWQRRAYERHRSRVKTARPTVDVNPPEGRPHVSFNAKRLQLERERQARILRENFILLNSARSCIENDGYDEEEAEEKLAEEEDYGEEDQPEYESTISLDEAEHDTRVLTHAEAGECLHNLGKCITRYEYAYLNLDASDRGLTDISVIASFKHVRYVNVSGNRLISKALCALETIPYLQTLRADRNRLTSTELKPMPYLQGLALNWNKLTDTSGIHHKSLERLELNHNDIRTVNVDPQILVNLRTLELRGNALVSTAGICCPSLTRLFLAENQIEKIEDLGALVNLMMLHLRSNKLANLDGFTEQCRSLNYVNLRDNELSRISELRKLDCLPNLETLIVLGNLLLKEEKEEKEYRRIILTMLPKLNRIDKDPVLDQERNEAKELLKKIRKSESKFEDSFDLRD</sequence>
<keyword evidence="6" id="KW-1185">Reference proteome</keyword>
<accession>A0A151WIQ1</accession>
<dbReference type="STRING" id="64791.A0A151WIQ1"/>
<evidence type="ECO:0000256" key="4">
    <source>
        <dbReference type="SAM" id="MobiDB-lite"/>
    </source>
</evidence>
<dbReference type="InterPro" id="IPR029488">
    <property type="entry name" value="Hmw/CFAP97"/>
</dbReference>
<proteinExistence type="inferred from homology"/>
<comment type="similarity">
    <text evidence="1">Belongs to the CFAP97 family.</text>
</comment>
<dbReference type="InterPro" id="IPR050836">
    <property type="entry name" value="SDS22/Internalin_LRR"/>
</dbReference>
<keyword evidence="3" id="KW-0677">Repeat</keyword>
<dbReference type="AlphaFoldDB" id="A0A151WIQ1"/>
<dbReference type="PANTHER" id="PTHR46652:SF8">
    <property type="entry name" value="LEUCINE RICH REPEAT CONTAINING 23"/>
    <property type="match status" value="1"/>
</dbReference>
<reference evidence="5 6" key="1">
    <citation type="submission" date="2015-09" db="EMBL/GenBank/DDBJ databases">
        <title>Trachymyrmex zeteki WGS genome.</title>
        <authorList>
            <person name="Nygaard S."/>
            <person name="Hu H."/>
            <person name="Boomsma J."/>
            <person name="Zhang G."/>
        </authorList>
    </citation>
    <scope>NUCLEOTIDE SEQUENCE [LARGE SCALE GENOMIC DNA]</scope>
    <source>
        <strain evidence="5">Tzet28-1</strain>
        <tissue evidence="5">Whole body</tissue>
    </source>
</reference>
<dbReference type="Pfam" id="PF13879">
    <property type="entry name" value="Hmw_CFAP97"/>
    <property type="match status" value="1"/>
</dbReference>
<evidence type="ECO:0000313" key="5">
    <source>
        <dbReference type="EMBL" id="KYQ47727.1"/>
    </source>
</evidence>
<feature type="region of interest" description="Disordered" evidence="4">
    <location>
        <begin position="81"/>
        <end position="104"/>
    </location>
</feature>
<gene>
    <name evidence="5" type="ORF">ALC60_13247</name>
</gene>
<dbReference type="InterPro" id="IPR032675">
    <property type="entry name" value="LRR_dom_sf"/>
</dbReference>
<keyword evidence="2" id="KW-0433">Leucine-rich repeat</keyword>
<feature type="region of interest" description="Disordered" evidence="4">
    <location>
        <begin position="21"/>
        <end position="44"/>
    </location>
</feature>
<dbReference type="Pfam" id="PF14580">
    <property type="entry name" value="LRR_9"/>
    <property type="match status" value="1"/>
</dbReference>
<dbReference type="Proteomes" id="UP000075809">
    <property type="component" value="Unassembled WGS sequence"/>
</dbReference>
<evidence type="ECO:0000256" key="2">
    <source>
        <dbReference type="ARBA" id="ARBA00022614"/>
    </source>
</evidence>
<dbReference type="InterPro" id="IPR001611">
    <property type="entry name" value="Leu-rich_rpt"/>
</dbReference>
<evidence type="ECO:0000256" key="3">
    <source>
        <dbReference type="ARBA" id="ARBA00022737"/>
    </source>
</evidence>
<name>A0A151WIQ1_9HYME</name>
<evidence type="ECO:0000256" key="1">
    <source>
        <dbReference type="ARBA" id="ARBA00008315"/>
    </source>
</evidence>
<evidence type="ECO:0000313" key="6">
    <source>
        <dbReference type="Proteomes" id="UP000075809"/>
    </source>
</evidence>
<dbReference type="PROSITE" id="PS51450">
    <property type="entry name" value="LRR"/>
    <property type="match status" value="2"/>
</dbReference>
<organism evidence="5 6">
    <name type="scientific">Mycetomoellerius zeteki</name>
    <dbReference type="NCBI Taxonomy" id="64791"/>
    <lineage>
        <taxon>Eukaryota</taxon>
        <taxon>Metazoa</taxon>
        <taxon>Ecdysozoa</taxon>
        <taxon>Arthropoda</taxon>
        <taxon>Hexapoda</taxon>
        <taxon>Insecta</taxon>
        <taxon>Pterygota</taxon>
        <taxon>Neoptera</taxon>
        <taxon>Endopterygota</taxon>
        <taxon>Hymenoptera</taxon>
        <taxon>Apocrita</taxon>
        <taxon>Aculeata</taxon>
        <taxon>Formicoidea</taxon>
        <taxon>Formicidae</taxon>
        <taxon>Myrmicinae</taxon>
        <taxon>Mycetomoellerius</taxon>
    </lineage>
</organism>
<dbReference type="Gene3D" id="3.80.10.10">
    <property type="entry name" value="Ribonuclease Inhibitor"/>
    <property type="match status" value="2"/>
</dbReference>